<dbReference type="Pfam" id="PF00127">
    <property type="entry name" value="Copper-bind"/>
    <property type="match status" value="1"/>
</dbReference>
<evidence type="ECO:0000256" key="5">
    <source>
        <dbReference type="ARBA" id="ARBA00023008"/>
    </source>
</evidence>
<keyword evidence="2" id="KW-0813">Transport</keyword>
<evidence type="ECO:0000256" key="8">
    <source>
        <dbReference type="SAM" id="MobiDB-lite"/>
    </source>
</evidence>
<dbReference type="GO" id="GO:0005507">
    <property type="term" value="F:copper ion binding"/>
    <property type="evidence" value="ECO:0007669"/>
    <property type="project" value="InterPro"/>
</dbReference>
<dbReference type="EMBL" id="FOIC01000015">
    <property type="protein sequence ID" value="SET87618.1"/>
    <property type="molecule type" value="Genomic_DNA"/>
</dbReference>
<dbReference type="InterPro" id="IPR008972">
    <property type="entry name" value="Cupredoxin"/>
</dbReference>
<feature type="binding site" evidence="7">
    <location>
        <position position="160"/>
    </location>
    <ligand>
        <name>Cu cation</name>
        <dbReference type="ChEBI" id="CHEBI:23378"/>
    </ligand>
</feature>
<feature type="compositionally biased region" description="Polar residues" evidence="8">
    <location>
        <begin position="51"/>
        <end position="60"/>
    </location>
</feature>
<evidence type="ECO:0000256" key="3">
    <source>
        <dbReference type="ARBA" id="ARBA00022723"/>
    </source>
</evidence>
<dbReference type="SUPFAM" id="SSF49503">
    <property type="entry name" value="Cupredoxins"/>
    <property type="match status" value="1"/>
</dbReference>
<dbReference type="GO" id="GO:0016020">
    <property type="term" value="C:membrane"/>
    <property type="evidence" value="ECO:0007669"/>
    <property type="project" value="UniProtKB-SubCell"/>
</dbReference>
<sequence>MTVSRGGTAIGLCQFRLYGGPWLAMVCTMIERRTFLRTAVTVTIGMALSGCSSGDTGEQNGTDDENGGVTDVDVGPEGRLRFEPEAVEIAVGDTVSWTALSEGHNVTSHPDASPKCENPEGAEPFTSYEGDDHFAIMAVDETFEHEFTVPGEYVYVCTPHAGQGMVGTVTVSE</sequence>
<evidence type="ECO:0000313" key="10">
    <source>
        <dbReference type="EMBL" id="SDD12689.1"/>
    </source>
</evidence>
<dbReference type="Proteomes" id="UP000199320">
    <property type="component" value="Unassembled WGS sequence"/>
</dbReference>
<dbReference type="InterPro" id="IPR028871">
    <property type="entry name" value="BlueCu_1_BS"/>
</dbReference>
<reference evidence="12 13" key="2">
    <citation type="submission" date="2016-10" db="EMBL/GenBank/DDBJ databases">
        <authorList>
            <person name="Varghese N."/>
            <person name="Submissions S."/>
        </authorList>
    </citation>
    <scope>NUCLEOTIDE SEQUENCE [LARGE SCALE GENOMIC DNA]</scope>
    <source>
        <strain evidence="10 13">CDM_1</strain>
        <strain evidence="12">CDM_6</strain>
    </source>
</reference>
<accession>A0A1G6S772</accession>
<dbReference type="InterPro" id="IPR002387">
    <property type="entry name" value="Plastocyanin"/>
</dbReference>
<proteinExistence type="predicted"/>
<evidence type="ECO:0000313" key="12">
    <source>
        <dbReference type="Proteomes" id="UP000199320"/>
    </source>
</evidence>
<keyword evidence="5 7" id="KW-0186">Copper</keyword>
<feature type="binding site" evidence="7">
    <location>
        <position position="104"/>
    </location>
    <ligand>
        <name>Cu cation</name>
        <dbReference type="ChEBI" id="CHEBI:23378"/>
    </ligand>
</feature>
<dbReference type="InterPro" id="IPR000923">
    <property type="entry name" value="BlueCu_1"/>
</dbReference>
<evidence type="ECO:0000256" key="6">
    <source>
        <dbReference type="ARBA" id="ARBA00023136"/>
    </source>
</evidence>
<evidence type="ECO:0000256" key="7">
    <source>
        <dbReference type="PIRSR" id="PIRSR602387-1"/>
    </source>
</evidence>
<evidence type="ECO:0000256" key="2">
    <source>
        <dbReference type="ARBA" id="ARBA00022448"/>
    </source>
</evidence>
<dbReference type="EMBL" id="FMZP01000013">
    <property type="protein sequence ID" value="SDD12689.1"/>
    <property type="molecule type" value="Genomic_DNA"/>
</dbReference>
<dbReference type="PANTHER" id="PTHR34192:SF10">
    <property type="entry name" value="PLASTOCYANIN MAJOR ISOFORM, CHLOROPLASTIC-RELATED"/>
    <property type="match status" value="1"/>
</dbReference>
<keyword evidence="4" id="KW-0249">Electron transport</keyword>
<dbReference type="Proteomes" id="UP000324021">
    <property type="component" value="Unassembled WGS sequence"/>
</dbReference>
<keyword evidence="3 7" id="KW-0479">Metal-binding</keyword>
<feature type="domain" description="Blue (type 1) copper" evidence="9">
    <location>
        <begin position="76"/>
        <end position="171"/>
    </location>
</feature>
<name>A0A1G6S772_9EURY</name>
<feature type="binding site" evidence="7">
    <location>
        <position position="165"/>
    </location>
    <ligand>
        <name>Cu cation</name>
        <dbReference type="ChEBI" id="CHEBI:23378"/>
    </ligand>
</feature>
<comment type="cofactor">
    <cofactor evidence="7">
        <name>Cu(2+)</name>
        <dbReference type="ChEBI" id="CHEBI:29036"/>
    </cofactor>
    <text evidence="7">The crystal structure with reduced Cu(1+) has also been determined.</text>
</comment>
<dbReference type="PANTHER" id="PTHR34192">
    <property type="entry name" value="PLASTOCYANIN MAJOR ISOFORM, CHLOROPLASTIC-RELATED"/>
    <property type="match status" value="1"/>
</dbReference>
<feature type="region of interest" description="Disordered" evidence="8">
    <location>
        <begin position="103"/>
        <end position="123"/>
    </location>
</feature>
<evidence type="ECO:0000256" key="4">
    <source>
        <dbReference type="ARBA" id="ARBA00022982"/>
    </source>
</evidence>
<feature type="binding site" evidence="7">
    <location>
        <position position="157"/>
    </location>
    <ligand>
        <name>Cu cation</name>
        <dbReference type="ChEBI" id="CHEBI:23378"/>
    </ligand>
</feature>
<protein>
    <submittedName>
        <fullName evidence="10">Plastocyanin</fullName>
    </submittedName>
</protein>
<dbReference type="STRING" id="392421.SAMN04488694_11539"/>
<dbReference type="Gene3D" id="2.60.40.420">
    <property type="entry name" value="Cupredoxins - blue copper proteins"/>
    <property type="match status" value="1"/>
</dbReference>
<reference evidence="11" key="1">
    <citation type="submission" date="2016-10" db="EMBL/GenBank/DDBJ databases">
        <authorList>
            <person name="de Groot N.N."/>
        </authorList>
    </citation>
    <scope>NUCLEOTIDE SEQUENCE [LARGE SCALE GENOMIC DNA]</scope>
    <source>
        <strain evidence="11">CDM_6</strain>
    </source>
</reference>
<dbReference type="PRINTS" id="PR00157">
    <property type="entry name" value="PLASTOCYANIN"/>
</dbReference>
<dbReference type="AlphaFoldDB" id="A0A1G6S772"/>
<evidence type="ECO:0000256" key="1">
    <source>
        <dbReference type="ARBA" id="ARBA00004370"/>
    </source>
</evidence>
<evidence type="ECO:0000259" key="9">
    <source>
        <dbReference type="Pfam" id="PF00127"/>
    </source>
</evidence>
<keyword evidence="6" id="KW-0472">Membrane</keyword>
<keyword evidence="12" id="KW-1185">Reference proteome</keyword>
<dbReference type="PROSITE" id="PS00196">
    <property type="entry name" value="COPPER_BLUE"/>
    <property type="match status" value="1"/>
</dbReference>
<evidence type="ECO:0000313" key="11">
    <source>
        <dbReference type="EMBL" id="SET87618.1"/>
    </source>
</evidence>
<dbReference type="GO" id="GO:0009055">
    <property type="term" value="F:electron transfer activity"/>
    <property type="evidence" value="ECO:0007669"/>
    <property type="project" value="InterPro"/>
</dbReference>
<gene>
    <name evidence="11" type="ORF">SAMN04488694_11539</name>
    <name evidence="10" type="ORF">SAMN05192552_101354</name>
</gene>
<evidence type="ECO:0000313" key="13">
    <source>
        <dbReference type="Proteomes" id="UP000324021"/>
    </source>
</evidence>
<feature type="region of interest" description="Disordered" evidence="8">
    <location>
        <begin position="51"/>
        <end position="76"/>
    </location>
</feature>
<comment type="subcellular location">
    <subcellularLocation>
        <location evidence="1">Membrane</location>
    </subcellularLocation>
</comment>
<organism evidence="10 13">
    <name type="scientific">Natrinema hispanicum</name>
    <dbReference type="NCBI Taxonomy" id="392421"/>
    <lineage>
        <taxon>Archaea</taxon>
        <taxon>Methanobacteriati</taxon>
        <taxon>Methanobacteriota</taxon>
        <taxon>Stenosarchaea group</taxon>
        <taxon>Halobacteria</taxon>
        <taxon>Halobacteriales</taxon>
        <taxon>Natrialbaceae</taxon>
        <taxon>Natrinema</taxon>
    </lineage>
</organism>